<accession>A0A5J9T3W2</accession>
<proteinExistence type="predicted"/>
<dbReference type="AlphaFoldDB" id="A0A5J9T3W2"/>
<comment type="caution">
    <text evidence="2">The sequence shown here is derived from an EMBL/GenBank/DDBJ whole genome shotgun (WGS) entry which is preliminary data.</text>
</comment>
<organism evidence="2 3">
    <name type="scientific">Eragrostis curvula</name>
    <name type="common">weeping love grass</name>
    <dbReference type="NCBI Taxonomy" id="38414"/>
    <lineage>
        <taxon>Eukaryota</taxon>
        <taxon>Viridiplantae</taxon>
        <taxon>Streptophyta</taxon>
        <taxon>Embryophyta</taxon>
        <taxon>Tracheophyta</taxon>
        <taxon>Spermatophyta</taxon>
        <taxon>Magnoliopsida</taxon>
        <taxon>Liliopsida</taxon>
        <taxon>Poales</taxon>
        <taxon>Poaceae</taxon>
        <taxon>PACMAD clade</taxon>
        <taxon>Chloridoideae</taxon>
        <taxon>Eragrostideae</taxon>
        <taxon>Eragrostidinae</taxon>
        <taxon>Eragrostis</taxon>
    </lineage>
</organism>
<evidence type="ECO:0000313" key="2">
    <source>
        <dbReference type="EMBL" id="TVU05688.1"/>
    </source>
</evidence>
<feature type="compositionally biased region" description="Pro residues" evidence="1">
    <location>
        <begin position="63"/>
        <end position="87"/>
    </location>
</feature>
<dbReference type="PANTHER" id="PTHR36811">
    <property type="entry name" value="OS08G0444440 PROTEIN"/>
    <property type="match status" value="1"/>
</dbReference>
<feature type="compositionally biased region" description="Basic residues" evidence="1">
    <location>
        <begin position="9"/>
        <end position="24"/>
    </location>
</feature>
<evidence type="ECO:0000313" key="3">
    <source>
        <dbReference type="Proteomes" id="UP000324897"/>
    </source>
</evidence>
<dbReference type="EMBL" id="RWGY01000051">
    <property type="protein sequence ID" value="TVU05688.1"/>
    <property type="molecule type" value="Genomic_DNA"/>
</dbReference>
<protein>
    <submittedName>
        <fullName evidence="2">Uncharacterized protein</fullName>
    </submittedName>
</protein>
<reference evidence="2 3" key="1">
    <citation type="journal article" date="2019" name="Sci. Rep.">
        <title>A high-quality genome of Eragrostis curvula grass provides insights into Poaceae evolution and supports new strategies to enhance forage quality.</title>
        <authorList>
            <person name="Carballo J."/>
            <person name="Santos B.A.C.M."/>
            <person name="Zappacosta D."/>
            <person name="Garbus I."/>
            <person name="Selva J.P."/>
            <person name="Gallo C.A."/>
            <person name="Diaz A."/>
            <person name="Albertini E."/>
            <person name="Caccamo M."/>
            <person name="Echenique V."/>
        </authorList>
    </citation>
    <scope>NUCLEOTIDE SEQUENCE [LARGE SCALE GENOMIC DNA]</scope>
    <source>
        <strain evidence="3">cv. Victoria</strain>
        <tissue evidence="2">Leaf</tissue>
    </source>
</reference>
<feature type="region of interest" description="Disordered" evidence="1">
    <location>
        <begin position="61"/>
        <end position="93"/>
    </location>
</feature>
<feature type="region of interest" description="Disordered" evidence="1">
    <location>
        <begin position="1"/>
        <end position="37"/>
    </location>
</feature>
<sequence>MEKKDMLGVRKKTAPSAVKRRRKVVAPTKAGGGRGAGAGRLAKAIADYLAFDSYMYAPLVADPTPPPAPQSPPQAAAPPAAAPPCAPPEALGKLPSLPARSVDVLEFVDLKFTAVVSSLCYVSASLD</sequence>
<dbReference type="Gramene" id="TVU05688">
    <property type="protein sequence ID" value="TVU05688"/>
    <property type="gene ID" value="EJB05_48862"/>
</dbReference>
<dbReference type="PANTHER" id="PTHR36811:SF2">
    <property type="entry name" value="OS08G0444440 PROTEIN"/>
    <property type="match status" value="1"/>
</dbReference>
<evidence type="ECO:0000256" key="1">
    <source>
        <dbReference type="SAM" id="MobiDB-lite"/>
    </source>
</evidence>
<keyword evidence="3" id="KW-1185">Reference proteome</keyword>
<gene>
    <name evidence="2" type="ORF">EJB05_48862</name>
</gene>
<dbReference type="Proteomes" id="UP000324897">
    <property type="component" value="Unassembled WGS sequence"/>
</dbReference>
<name>A0A5J9T3W2_9POAL</name>